<dbReference type="Proteomes" id="UP000306628">
    <property type="component" value="Unassembled WGS sequence"/>
</dbReference>
<dbReference type="PANTHER" id="PTHR43420">
    <property type="entry name" value="ACETYLTRANSFERASE"/>
    <property type="match status" value="1"/>
</dbReference>
<evidence type="ECO:0000313" key="7">
    <source>
        <dbReference type="Proteomes" id="UP000306628"/>
    </source>
</evidence>
<dbReference type="NCBIfam" id="TIGR01575">
    <property type="entry name" value="rimI"/>
    <property type="match status" value="1"/>
</dbReference>
<dbReference type="SUPFAM" id="SSF55729">
    <property type="entry name" value="Acyl-CoA N-acyltransferases (Nat)"/>
    <property type="match status" value="1"/>
</dbReference>
<dbReference type="Gene3D" id="3.40.630.30">
    <property type="match status" value="1"/>
</dbReference>
<dbReference type="OrthoDB" id="529907at2"/>
<proteinExistence type="inferred from homology"/>
<comment type="similarity">
    <text evidence="1">Belongs to the acetyltransferase family. RimI subfamily.</text>
</comment>
<accession>A0A5S4GTC9</accession>
<evidence type="ECO:0000256" key="2">
    <source>
        <dbReference type="ARBA" id="ARBA00022490"/>
    </source>
</evidence>
<keyword evidence="7" id="KW-1185">Reference proteome</keyword>
<keyword evidence="3 6" id="KW-0808">Transferase</keyword>
<reference evidence="6 7" key="1">
    <citation type="submission" date="2019-05" db="EMBL/GenBank/DDBJ databases">
        <title>Draft genome sequence of Nonomuraea zeae DSM 100528.</title>
        <authorList>
            <person name="Saricaoglu S."/>
            <person name="Isik K."/>
        </authorList>
    </citation>
    <scope>NUCLEOTIDE SEQUENCE [LARGE SCALE GENOMIC DNA]</scope>
    <source>
        <strain evidence="6 7">DSM 100528</strain>
    </source>
</reference>
<dbReference type="CDD" id="cd04301">
    <property type="entry name" value="NAT_SF"/>
    <property type="match status" value="1"/>
</dbReference>
<dbReference type="InterPro" id="IPR050680">
    <property type="entry name" value="YpeA/RimI_acetyltransf"/>
</dbReference>
<keyword evidence="4" id="KW-0012">Acyltransferase</keyword>
<evidence type="ECO:0000259" key="5">
    <source>
        <dbReference type="PROSITE" id="PS51186"/>
    </source>
</evidence>
<evidence type="ECO:0000256" key="3">
    <source>
        <dbReference type="ARBA" id="ARBA00022679"/>
    </source>
</evidence>
<keyword evidence="2" id="KW-0963">Cytoplasm</keyword>
<evidence type="ECO:0000256" key="1">
    <source>
        <dbReference type="ARBA" id="ARBA00005395"/>
    </source>
</evidence>
<protein>
    <submittedName>
        <fullName evidence="6">Ribosomal-protein-alanine N-acetyltransferase</fullName>
    </submittedName>
</protein>
<name>A0A5S4GTC9_9ACTN</name>
<dbReference type="AlphaFoldDB" id="A0A5S4GTC9"/>
<evidence type="ECO:0000313" key="6">
    <source>
        <dbReference type="EMBL" id="TMR29670.1"/>
    </source>
</evidence>
<comment type="caution">
    <text evidence="6">The sequence shown here is derived from an EMBL/GenBank/DDBJ whole genome shotgun (WGS) entry which is preliminary data.</text>
</comment>
<dbReference type="PROSITE" id="PS51186">
    <property type="entry name" value="GNAT"/>
    <property type="match status" value="1"/>
</dbReference>
<feature type="domain" description="N-acetyltransferase" evidence="5">
    <location>
        <begin position="46"/>
        <end position="199"/>
    </location>
</feature>
<organism evidence="6 7">
    <name type="scientific">Nonomuraea zeae</name>
    <dbReference type="NCBI Taxonomy" id="1642303"/>
    <lineage>
        <taxon>Bacteria</taxon>
        <taxon>Bacillati</taxon>
        <taxon>Actinomycetota</taxon>
        <taxon>Actinomycetes</taxon>
        <taxon>Streptosporangiales</taxon>
        <taxon>Streptosporangiaceae</taxon>
        <taxon>Nonomuraea</taxon>
    </lineage>
</organism>
<dbReference type="InterPro" id="IPR000182">
    <property type="entry name" value="GNAT_dom"/>
</dbReference>
<evidence type="ECO:0000256" key="4">
    <source>
        <dbReference type="ARBA" id="ARBA00023315"/>
    </source>
</evidence>
<dbReference type="InterPro" id="IPR016181">
    <property type="entry name" value="Acyl_CoA_acyltransferase"/>
</dbReference>
<dbReference type="EMBL" id="VCKX01000115">
    <property type="protein sequence ID" value="TMR29670.1"/>
    <property type="molecule type" value="Genomic_DNA"/>
</dbReference>
<sequence length="222" mass="25207">MTRSRPTTAWGVRMAFMGRPGFGRGRPGPRHSNRIPLPPEGEPGFLVFESMTPADVNEVAEIEEASFPTPYTPQIFRDELREGWPACWWVVRHDDGRGGRGPAPIVAYIGYYLQRDRAHIAKIATHPGWRRRRLGEWLLLNTLLVAREQGAAYVSLEVRESNTAAQRLYFKWGFVQLRRFRGYYEDTGEDGLILVFTGLADRRTASRLRQELAGVEIVPPAG</sequence>
<dbReference type="InterPro" id="IPR006464">
    <property type="entry name" value="AcTrfase_RimI/Ard1"/>
</dbReference>
<dbReference type="Pfam" id="PF00583">
    <property type="entry name" value="Acetyltransf_1"/>
    <property type="match status" value="1"/>
</dbReference>
<gene>
    <name evidence="6" type="primary">rimI</name>
    <name evidence="6" type="ORF">ETD85_31750</name>
</gene>
<dbReference type="PANTHER" id="PTHR43420:SF44">
    <property type="entry name" value="ACETYLTRANSFERASE YPEA"/>
    <property type="match status" value="1"/>
</dbReference>
<dbReference type="GO" id="GO:0008080">
    <property type="term" value="F:N-acetyltransferase activity"/>
    <property type="evidence" value="ECO:0007669"/>
    <property type="project" value="InterPro"/>
</dbReference>